<protein>
    <recommendedName>
        <fullName evidence="2">PSP proline-rich domain-containing protein</fullName>
    </recommendedName>
</protein>
<dbReference type="SMART" id="SM00581">
    <property type="entry name" value="PSP"/>
    <property type="match status" value="1"/>
</dbReference>
<sequence>MGADLEVNGSEEAGNGVATDVVNGAPTSEKGASRSKKRREKKKAAKVQAKSAEPEKLAEPAPGEVVKTNAEAKAADAAPDVEIEYVAAPMELEEDEENPIYEEFKAIFDKFKQAEEAQAEGEGEEEMEEAEEEKKPAKKEKKKKAQDDDDEEDDDDDDSDSDEEDDENEKVSKKKKKMLRRLKIAELKQFCQKPEVVEIWDTTAQDARLLVYLKAYRNTVPVPRHWCQKRKFLQGKRGIEKPPWQLPAFIEATGIAKMRQAYQEKEDQKKLKNKQRDKMQPKMGKMNIDYQVLHDAFFKFATKPKMTKIGEMYYEGKEFEANHDDKKPGQISEDLRAALGMPPGAPPPWLIYMQRYGPPPSYPSLKIQGLNAPIPEGAKFGYEPGEWGKPPVDESGRPIYGDVFGNAMNTTDPYMVEIDKKAHWGELELEEEESEEEEDDEDDEDDDESIASMDDESVQEGIASMSSLPSGVETPDTIDLRKQKALYQVLEPQEASVGGALMGSSHTYVYPGTKKTDAAGTEITLRPEELQDILGEDEDKDKEAQARALQAKFEQHQQAERDASTTEDFSDMVAAQAQKQKRKAQAKEKEQKKKYKDFKF</sequence>
<dbReference type="Pfam" id="PF04046">
    <property type="entry name" value="PSP"/>
    <property type="match status" value="1"/>
</dbReference>
<gene>
    <name evidence="3" type="ORF">CYMTET_25881</name>
</gene>
<comment type="caution">
    <text evidence="3">The sequence shown here is derived from an EMBL/GenBank/DDBJ whole genome shotgun (WGS) entry which is preliminary data.</text>
</comment>
<dbReference type="GO" id="GO:0005634">
    <property type="term" value="C:nucleus"/>
    <property type="evidence" value="ECO:0007669"/>
    <property type="project" value="InterPro"/>
</dbReference>
<feature type="compositionally biased region" description="Basic and acidic residues" evidence="1">
    <location>
        <begin position="553"/>
        <end position="564"/>
    </location>
</feature>
<dbReference type="EMBL" id="LGRX02013920">
    <property type="protein sequence ID" value="KAK3265433.1"/>
    <property type="molecule type" value="Genomic_DNA"/>
</dbReference>
<feature type="compositionally biased region" description="Basic and acidic residues" evidence="1">
    <location>
        <begin position="585"/>
        <end position="600"/>
    </location>
</feature>
<feature type="compositionally biased region" description="Acidic residues" evidence="1">
    <location>
        <begin position="147"/>
        <end position="168"/>
    </location>
</feature>
<evidence type="ECO:0000313" key="4">
    <source>
        <dbReference type="Proteomes" id="UP001190700"/>
    </source>
</evidence>
<feature type="region of interest" description="Disordered" evidence="1">
    <location>
        <begin position="428"/>
        <end position="479"/>
    </location>
</feature>
<feature type="compositionally biased region" description="Acidic residues" evidence="1">
    <location>
        <begin position="117"/>
        <end position="131"/>
    </location>
</feature>
<reference evidence="3 4" key="1">
    <citation type="journal article" date="2015" name="Genome Biol. Evol.">
        <title>Comparative Genomics of a Bacterivorous Green Alga Reveals Evolutionary Causalities and Consequences of Phago-Mixotrophic Mode of Nutrition.</title>
        <authorList>
            <person name="Burns J.A."/>
            <person name="Paasch A."/>
            <person name="Narechania A."/>
            <person name="Kim E."/>
        </authorList>
    </citation>
    <scope>NUCLEOTIDE SEQUENCE [LARGE SCALE GENOMIC DNA]</scope>
    <source>
        <strain evidence="3 4">PLY_AMNH</strain>
    </source>
</reference>
<proteinExistence type="predicted"/>
<accession>A0AAE0FTQ0</accession>
<organism evidence="3 4">
    <name type="scientific">Cymbomonas tetramitiformis</name>
    <dbReference type="NCBI Taxonomy" id="36881"/>
    <lineage>
        <taxon>Eukaryota</taxon>
        <taxon>Viridiplantae</taxon>
        <taxon>Chlorophyta</taxon>
        <taxon>Pyramimonadophyceae</taxon>
        <taxon>Pyramimonadales</taxon>
        <taxon>Pyramimonadaceae</taxon>
        <taxon>Cymbomonas</taxon>
    </lineage>
</organism>
<dbReference type="InterPro" id="IPR052584">
    <property type="entry name" value="U2_snRNP_Complex_Component"/>
</dbReference>
<feature type="compositionally biased region" description="Acidic residues" evidence="1">
    <location>
        <begin position="428"/>
        <end position="458"/>
    </location>
</feature>
<name>A0AAE0FTQ0_9CHLO</name>
<dbReference type="InterPro" id="IPR007180">
    <property type="entry name" value="DUF382"/>
</dbReference>
<evidence type="ECO:0000259" key="2">
    <source>
        <dbReference type="SMART" id="SM00581"/>
    </source>
</evidence>
<dbReference type="PANTHER" id="PTHR12785:SF6">
    <property type="entry name" value="SPLICING FACTOR 3B SUBUNIT 2"/>
    <property type="match status" value="1"/>
</dbReference>
<dbReference type="Proteomes" id="UP001190700">
    <property type="component" value="Unassembled WGS sequence"/>
</dbReference>
<keyword evidence="4" id="KW-1185">Reference proteome</keyword>
<dbReference type="Pfam" id="PF04037">
    <property type="entry name" value="DUF382"/>
    <property type="match status" value="1"/>
</dbReference>
<feature type="region of interest" description="Disordered" evidence="1">
    <location>
        <begin position="537"/>
        <end position="600"/>
    </location>
</feature>
<feature type="domain" description="PSP proline-rich" evidence="2">
    <location>
        <begin position="323"/>
        <end position="376"/>
    </location>
</feature>
<evidence type="ECO:0000256" key="1">
    <source>
        <dbReference type="SAM" id="MobiDB-lite"/>
    </source>
</evidence>
<feature type="region of interest" description="Disordered" evidence="1">
    <location>
        <begin position="1"/>
        <end position="81"/>
    </location>
</feature>
<dbReference type="InterPro" id="IPR006568">
    <property type="entry name" value="PSP_pro-rich"/>
</dbReference>
<feature type="compositionally biased region" description="Basic residues" evidence="1">
    <location>
        <begin position="33"/>
        <end position="45"/>
    </location>
</feature>
<feature type="region of interest" description="Disordered" evidence="1">
    <location>
        <begin position="112"/>
        <end position="175"/>
    </location>
</feature>
<evidence type="ECO:0000313" key="3">
    <source>
        <dbReference type="EMBL" id="KAK3265433.1"/>
    </source>
</evidence>
<dbReference type="PANTHER" id="PTHR12785">
    <property type="entry name" value="SPLICING FACTOR 3B"/>
    <property type="match status" value="1"/>
</dbReference>
<dbReference type="AlphaFoldDB" id="A0AAE0FTQ0"/>